<dbReference type="Pfam" id="PF01739">
    <property type="entry name" value="CheR"/>
    <property type="match status" value="1"/>
</dbReference>
<comment type="similarity">
    <text evidence="7">Belongs to the CheD family.</text>
</comment>
<dbReference type="AlphaFoldDB" id="A0A6P2D7J1"/>
<dbReference type="CDD" id="cd02440">
    <property type="entry name" value="AdoMet_MTases"/>
    <property type="match status" value="1"/>
</dbReference>
<dbReference type="PANTHER" id="PTHR24422:SF19">
    <property type="entry name" value="CHEMOTAXIS PROTEIN METHYLTRANSFERASE"/>
    <property type="match status" value="1"/>
</dbReference>
<comment type="function">
    <text evidence="7">Probably deamidates glutamine residues to glutamate on methyl-accepting chemotaxis receptors (MCPs), playing an important role in chemotaxis.</text>
</comment>
<accession>A0A6P2D7J1</accession>
<feature type="domain" description="CheR-type methyltransferase" evidence="9">
    <location>
        <begin position="1"/>
        <end position="271"/>
    </location>
</feature>
<dbReference type="InterPro" id="IPR036804">
    <property type="entry name" value="CheR_N_sf"/>
</dbReference>
<dbReference type="GO" id="GO:0006935">
    <property type="term" value="P:chemotaxis"/>
    <property type="evidence" value="ECO:0007669"/>
    <property type="project" value="UniProtKB-UniRule"/>
</dbReference>
<sequence length="493" mass="54325">MREDEFAAIRQYLYDETGISLSTGKRDMACSRLAKRLRHFGLNSYGAYLRKVQDGDPPTERQEFINCLTTNKTDFFREPHHFDFLRDTVIPQLRASGRKRLRLWCAASSTGEEPYTLAMTLREHCPVSEGWDARILASDIDTSVLAHAERGVYDLDRASDIPPALLHKYFLRGTGAKAGKISARPELRELLTFRQINLIAEPWPIRAQFDVIFCRNVVIYFDRDTQHKLLTRFAAQLDPNGFLFLGHSENIHWLADTFAPLGSTVYKMRGATDTPPPARTLPRSVGRSVPEAAAPAPAPSAPTAAAHAPGGKEDEYNIILGDVQATRGPAVIKTLLGSCVAACLYDPETGVGGMNHFSLPGSSDEGTSARYGAHAMELLVTAIMKKGGDRNRLRAKVFGGGKVLDVASEHLNVGARNAEFVLKYLEAEGIPVMGQSLGGNRGRLVRFRPHTGQAMAKHLAGREQSQVAESETKFGRELNQRVETPPDDGITLF</sequence>
<reference evidence="10 11" key="1">
    <citation type="submission" date="2019-05" db="EMBL/GenBank/DDBJ databases">
        <authorList>
            <consortium name="Science for Life Laboratories"/>
        </authorList>
    </citation>
    <scope>NUCLEOTIDE SEQUENCE [LARGE SCALE GENOMIC DNA]</scope>
    <source>
        <strain evidence="10">Soil9</strain>
    </source>
</reference>
<feature type="compositionally biased region" description="Low complexity" evidence="8">
    <location>
        <begin position="290"/>
        <end position="309"/>
    </location>
</feature>
<keyword evidence="5" id="KW-0949">S-adenosyl-L-methionine</keyword>
<dbReference type="SUPFAM" id="SSF64438">
    <property type="entry name" value="CNF1/YfiH-like putative cysteine hydrolases"/>
    <property type="match status" value="1"/>
</dbReference>
<keyword evidence="3 10" id="KW-0489">Methyltransferase</keyword>
<dbReference type="Proteomes" id="UP000464178">
    <property type="component" value="Chromosome"/>
</dbReference>
<comment type="catalytic activity">
    <reaction evidence="7">
        <text>L-glutaminyl-[protein] + H2O = L-glutamyl-[protein] + NH4(+)</text>
        <dbReference type="Rhea" id="RHEA:16441"/>
        <dbReference type="Rhea" id="RHEA-COMP:10207"/>
        <dbReference type="Rhea" id="RHEA-COMP:10208"/>
        <dbReference type="ChEBI" id="CHEBI:15377"/>
        <dbReference type="ChEBI" id="CHEBI:28938"/>
        <dbReference type="ChEBI" id="CHEBI:29973"/>
        <dbReference type="ChEBI" id="CHEBI:30011"/>
        <dbReference type="EC" id="3.5.1.44"/>
    </reaction>
</comment>
<evidence type="ECO:0000256" key="4">
    <source>
        <dbReference type="ARBA" id="ARBA00022679"/>
    </source>
</evidence>
<dbReference type="PANTHER" id="PTHR24422">
    <property type="entry name" value="CHEMOTAXIS PROTEIN METHYLTRANSFERASE"/>
    <property type="match status" value="1"/>
</dbReference>
<keyword evidence="2 7" id="KW-0145">Chemotaxis</keyword>
<dbReference type="Gene3D" id="3.30.1330.200">
    <property type="match status" value="1"/>
</dbReference>
<dbReference type="InterPro" id="IPR029063">
    <property type="entry name" value="SAM-dependent_MTases_sf"/>
</dbReference>
<evidence type="ECO:0000256" key="8">
    <source>
        <dbReference type="SAM" id="MobiDB-lite"/>
    </source>
</evidence>
<dbReference type="GO" id="GO:0008983">
    <property type="term" value="F:protein-glutamate O-methyltransferase activity"/>
    <property type="evidence" value="ECO:0007669"/>
    <property type="project" value="UniProtKB-EC"/>
</dbReference>
<evidence type="ECO:0000256" key="7">
    <source>
        <dbReference type="HAMAP-Rule" id="MF_01440"/>
    </source>
</evidence>
<evidence type="ECO:0000259" key="9">
    <source>
        <dbReference type="PROSITE" id="PS50123"/>
    </source>
</evidence>
<comment type="catalytic activity">
    <reaction evidence="1">
        <text>L-glutamyl-[protein] + S-adenosyl-L-methionine = [protein]-L-glutamate 5-O-methyl ester + S-adenosyl-L-homocysteine</text>
        <dbReference type="Rhea" id="RHEA:24452"/>
        <dbReference type="Rhea" id="RHEA-COMP:10208"/>
        <dbReference type="Rhea" id="RHEA-COMP:10311"/>
        <dbReference type="ChEBI" id="CHEBI:29973"/>
        <dbReference type="ChEBI" id="CHEBI:57856"/>
        <dbReference type="ChEBI" id="CHEBI:59789"/>
        <dbReference type="ChEBI" id="CHEBI:82795"/>
        <dbReference type="EC" id="2.1.1.80"/>
    </reaction>
</comment>
<dbReference type="GO" id="GO:0032259">
    <property type="term" value="P:methylation"/>
    <property type="evidence" value="ECO:0007669"/>
    <property type="project" value="UniProtKB-KW"/>
</dbReference>
<keyword evidence="11" id="KW-1185">Reference proteome</keyword>
<dbReference type="EMBL" id="LR593886">
    <property type="protein sequence ID" value="VTR96907.1"/>
    <property type="molecule type" value="Genomic_DNA"/>
</dbReference>
<dbReference type="PRINTS" id="PR00996">
    <property type="entry name" value="CHERMTFRASE"/>
</dbReference>
<dbReference type="GO" id="GO:0050568">
    <property type="term" value="F:protein-glutamine glutaminase activity"/>
    <property type="evidence" value="ECO:0007669"/>
    <property type="project" value="UniProtKB-UniRule"/>
</dbReference>
<evidence type="ECO:0000256" key="5">
    <source>
        <dbReference type="ARBA" id="ARBA00022691"/>
    </source>
</evidence>
<dbReference type="InterPro" id="IPR038592">
    <property type="entry name" value="CheD-like_sf"/>
</dbReference>
<protein>
    <recommendedName>
        <fullName evidence="7">Probable chemoreceptor glutamine deamidase CheD</fullName>
        <ecNumber evidence="7">3.5.1.44</ecNumber>
    </recommendedName>
</protein>
<evidence type="ECO:0000256" key="2">
    <source>
        <dbReference type="ARBA" id="ARBA00022500"/>
    </source>
</evidence>
<dbReference type="CDD" id="cd16352">
    <property type="entry name" value="CheD"/>
    <property type="match status" value="1"/>
</dbReference>
<keyword evidence="4 10" id="KW-0808">Transferase</keyword>
<dbReference type="Gene3D" id="3.40.50.150">
    <property type="entry name" value="Vaccinia Virus protein VP39"/>
    <property type="match status" value="1"/>
</dbReference>
<feature type="region of interest" description="Disordered" evidence="8">
    <location>
        <begin position="271"/>
        <end position="309"/>
    </location>
</feature>
<dbReference type="InterPro" id="IPR005659">
    <property type="entry name" value="Chemorcpt_Glu_NH3ase_CheD"/>
</dbReference>
<dbReference type="SMART" id="SM00138">
    <property type="entry name" value="MeTrc"/>
    <property type="match status" value="1"/>
</dbReference>
<evidence type="ECO:0000313" key="10">
    <source>
        <dbReference type="EMBL" id="VTR96907.1"/>
    </source>
</evidence>
<evidence type="ECO:0000256" key="3">
    <source>
        <dbReference type="ARBA" id="ARBA00022603"/>
    </source>
</evidence>
<dbReference type="HAMAP" id="MF_01440">
    <property type="entry name" value="CheD"/>
    <property type="match status" value="1"/>
</dbReference>
<name>A0A6P2D7J1_9BACT</name>
<dbReference type="PROSITE" id="PS50123">
    <property type="entry name" value="CHER"/>
    <property type="match status" value="1"/>
</dbReference>
<gene>
    <name evidence="7" type="primary">cheD</name>
    <name evidence="10" type="ORF">SOIL9_09860</name>
</gene>
<dbReference type="InterPro" id="IPR000780">
    <property type="entry name" value="CheR_MeTrfase"/>
</dbReference>
<dbReference type="Pfam" id="PF03705">
    <property type="entry name" value="CheR_N"/>
    <property type="match status" value="1"/>
</dbReference>
<dbReference type="InterPro" id="IPR022642">
    <property type="entry name" value="CheR_C"/>
</dbReference>
<dbReference type="EC" id="3.5.1.44" evidence="7"/>
<dbReference type="InterPro" id="IPR022641">
    <property type="entry name" value="CheR_N"/>
</dbReference>
<evidence type="ECO:0000256" key="1">
    <source>
        <dbReference type="ARBA" id="ARBA00001541"/>
    </source>
</evidence>
<dbReference type="KEGG" id="gms:SOIL9_09860"/>
<dbReference type="SUPFAM" id="SSF53335">
    <property type="entry name" value="S-adenosyl-L-methionine-dependent methyltransferases"/>
    <property type="match status" value="1"/>
</dbReference>
<proteinExistence type="inferred from homology"/>
<evidence type="ECO:0000256" key="6">
    <source>
        <dbReference type="ARBA" id="ARBA00022801"/>
    </source>
</evidence>
<keyword evidence="6 7" id="KW-0378">Hydrolase</keyword>
<dbReference type="InterPro" id="IPR050903">
    <property type="entry name" value="Bact_Chemotaxis_MeTrfase"/>
</dbReference>
<dbReference type="Pfam" id="PF03975">
    <property type="entry name" value="CheD"/>
    <property type="match status" value="1"/>
</dbReference>
<evidence type="ECO:0000313" key="11">
    <source>
        <dbReference type="Proteomes" id="UP000464178"/>
    </source>
</evidence>
<organism evidence="10 11">
    <name type="scientific">Gemmata massiliana</name>
    <dbReference type="NCBI Taxonomy" id="1210884"/>
    <lineage>
        <taxon>Bacteria</taxon>
        <taxon>Pseudomonadati</taxon>
        <taxon>Planctomycetota</taxon>
        <taxon>Planctomycetia</taxon>
        <taxon>Gemmatales</taxon>
        <taxon>Gemmataceae</taxon>
        <taxon>Gemmata</taxon>
    </lineage>
</organism>
<dbReference type="SUPFAM" id="SSF47757">
    <property type="entry name" value="Chemotaxis receptor methyltransferase CheR, N-terminal domain"/>
    <property type="match status" value="1"/>
</dbReference>
<dbReference type="InterPro" id="IPR011324">
    <property type="entry name" value="Cytotoxic_necrot_fac-like_cat"/>
</dbReference>
<dbReference type="Gene3D" id="1.10.155.10">
    <property type="entry name" value="Chemotaxis receptor methyltransferase CheR, N-terminal domain"/>
    <property type="match status" value="1"/>
</dbReference>